<comment type="caution">
    <text evidence="1">The sequence shown here is derived from an EMBL/GenBank/DDBJ whole genome shotgun (WGS) entry which is preliminary data.</text>
</comment>
<name>A0ACC1J606_9FUNG</name>
<evidence type="ECO:0000313" key="1">
    <source>
        <dbReference type="EMBL" id="KAJ1938706.1"/>
    </source>
</evidence>
<accession>A0ACC1J606</accession>
<organism evidence="1 2">
    <name type="scientific">Linderina macrospora</name>
    <dbReference type="NCBI Taxonomy" id="4868"/>
    <lineage>
        <taxon>Eukaryota</taxon>
        <taxon>Fungi</taxon>
        <taxon>Fungi incertae sedis</taxon>
        <taxon>Zoopagomycota</taxon>
        <taxon>Kickxellomycotina</taxon>
        <taxon>Kickxellomycetes</taxon>
        <taxon>Kickxellales</taxon>
        <taxon>Kickxellaceae</taxon>
        <taxon>Linderina</taxon>
    </lineage>
</organism>
<proteinExistence type="predicted"/>
<keyword evidence="2" id="KW-1185">Reference proteome</keyword>
<feature type="non-terminal residue" evidence="1">
    <location>
        <position position="1"/>
    </location>
</feature>
<protein>
    <submittedName>
        <fullName evidence="1">Uncharacterized protein</fullName>
    </submittedName>
</protein>
<gene>
    <name evidence="1" type="ORF">FBU59_004356</name>
</gene>
<dbReference type="EMBL" id="JANBPW010003083">
    <property type="protein sequence ID" value="KAJ1938706.1"/>
    <property type="molecule type" value="Genomic_DNA"/>
</dbReference>
<sequence>ITTAFLAEHYPSGFKGHRLTAATTVELASSSAALELIRQIREQSAKALHQNVVAAPATASEFVLLIPQLQEDGSVEKIEVTVDLLLASKTVDLQGTNEFTAVTKLPDGSKHKSQLSVAWDVDEPFVEVVKRDGAETTSVTLQYLDPLPLGFRVQYLGTKFDIDVLTPRQRELMKFMKEKEKLDTSKLVLSPMPGTIVSVAVSAGDVVAEGAEVAVVEAMKMQNVLRAPRAGTIKSVHVKQGSTVNGEDILIELEDEK</sequence>
<evidence type="ECO:0000313" key="2">
    <source>
        <dbReference type="Proteomes" id="UP001150603"/>
    </source>
</evidence>
<reference evidence="1" key="1">
    <citation type="submission" date="2022-07" db="EMBL/GenBank/DDBJ databases">
        <title>Phylogenomic reconstructions and comparative analyses of Kickxellomycotina fungi.</title>
        <authorList>
            <person name="Reynolds N.K."/>
            <person name="Stajich J.E."/>
            <person name="Barry K."/>
            <person name="Grigoriev I.V."/>
            <person name="Crous P."/>
            <person name="Smith M.E."/>
        </authorList>
    </citation>
    <scope>NUCLEOTIDE SEQUENCE</scope>
    <source>
        <strain evidence="1">NRRL 5244</strain>
    </source>
</reference>
<dbReference type="Proteomes" id="UP001150603">
    <property type="component" value="Unassembled WGS sequence"/>
</dbReference>